<dbReference type="EMBL" id="BMLX01000007">
    <property type="protein sequence ID" value="GGP23641.1"/>
    <property type="molecule type" value="Genomic_DNA"/>
</dbReference>
<comment type="caution">
    <text evidence="2">The sequence shown here is derived from an EMBL/GenBank/DDBJ whole genome shotgun (WGS) entry which is preliminary data.</text>
</comment>
<gene>
    <name evidence="2" type="ORF">GCM10010970_36410</name>
</gene>
<keyword evidence="1" id="KW-0472">Membrane</keyword>
<keyword evidence="1" id="KW-0812">Transmembrane</keyword>
<dbReference type="PANTHER" id="PTHR31446">
    <property type="entry name" value="ACID PHOSPHATASE/VANADIUM-DEPENDENT HALOPEROXIDASE-RELATED PROTEIN"/>
    <property type="match status" value="1"/>
</dbReference>
<keyword evidence="3" id="KW-1185">Reference proteome</keyword>
<evidence type="ECO:0008006" key="4">
    <source>
        <dbReference type="Google" id="ProtNLM"/>
    </source>
</evidence>
<evidence type="ECO:0000313" key="3">
    <source>
        <dbReference type="Proteomes" id="UP000637267"/>
    </source>
</evidence>
<dbReference type="Proteomes" id="UP000637267">
    <property type="component" value="Unassembled WGS sequence"/>
</dbReference>
<feature type="transmembrane region" description="Helical" evidence="1">
    <location>
        <begin position="6"/>
        <end position="23"/>
    </location>
</feature>
<dbReference type="InterPro" id="IPR003832">
    <property type="entry name" value="DUF212"/>
</dbReference>
<dbReference type="PANTHER" id="PTHR31446:SF39">
    <property type="entry name" value="ACID PHOSPHATASE_VANADIUM-DEPENDENT HALOPEROXIDASE-RELATED PROTEIN"/>
    <property type="match status" value="1"/>
</dbReference>
<sequence length="143" mass="15411">MDISYVLTPFVAWLCAGSLKYAINRFLHGSAARSLIGYGGMPSNHSAIVSSMAMLIYLREGLASPALGVAVTLAFIVMLDATSLRRHVGNIAVRVNELGVDQPARARLRERIGHRPIEILGGIMTGCVVACLVRYSFMHLAGQ</sequence>
<evidence type="ECO:0000256" key="1">
    <source>
        <dbReference type="SAM" id="Phobius"/>
    </source>
</evidence>
<organism evidence="2 3">
    <name type="scientific">Silvimonas iriomotensis</name>
    <dbReference type="NCBI Taxonomy" id="449662"/>
    <lineage>
        <taxon>Bacteria</taxon>
        <taxon>Pseudomonadati</taxon>
        <taxon>Pseudomonadota</taxon>
        <taxon>Betaproteobacteria</taxon>
        <taxon>Neisseriales</taxon>
        <taxon>Chitinibacteraceae</taxon>
        <taxon>Silvimonas</taxon>
    </lineage>
</organism>
<dbReference type="RefSeq" id="WP_188706280.1">
    <property type="nucleotide sequence ID" value="NZ_BMLX01000007.1"/>
</dbReference>
<proteinExistence type="predicted"/>
<name>A0ABQ2PEF5_9NEIS</name>
<dbReference type="Pfam" id="PF02681">
    <property type="entry name" value="DUF212"/>
    <property type="match status" value="1"/>
</dbReference>
<feature type="transmembrane region" description="Helical" evidence="1">
    <location>
        <begin position="35"/>
        <end position="56"/>
    </location>
</feature>
<evidence type="ECO:0000313" key="2">
    <source>
        <dbReference type="EMBL" id="GGP23641.1"/>
    </source>
</evidence>
<reference evidence="3" key="1">
    <citation type="journal article" date="2019" name="Int. J. Syst. Evol. Microbiol.">
        <title>The Global Catalogue of Microorganisms (GCM) 10K type strain sequencing project: providing services to taxonomists for standard genome sequencing and annotation.</title>
        <authorList>
            <consortium name="The Broad Institute Genomics Platform"/>
            <consortium name="The Broad Institute Genome Sequencing Center for Infectious Disease"/>
            <person name="Wu L."/>
            <person name="Ma J."/>
        </authorList>
    </citation>
    <scope>NUCLEOTIDE SEQUENCE [LARGE SCALE GENOMIC DNA]</scope>
    <source>
        <strain evidence="3">CGMCC 1.8859</strain>
    </source>
</reference>
<keyword evidence="1" id="KW-1133">Transmembrane helix</keyword>
<feature type="transmembrane region" description="Helical" evidence="1">
    <location>
        <begin position="62"/>
        <end position="79"/>
    </location>
</feature>
<accession>A0ABQ2PEF5</accession>
<protein>
    <recommendedName>
        <fullName evidence="4">Divergent PAP2 family protein</fullName>
    </recommendedName>
</protein>
<feature type="transmembrane region" description="Helical" evidence="1">
    <location>
        <begin position="117"/>
        <end position="137"/>
    </location>
</feature>